<dbReference type="Proteomes" id="UP000719412">
    <property type="component" value="Unassembled WGS sequence"/>
</dbReference>
<reference evidence="1" key="1">
    <citation type="journal article" date="2020" name="J Insects Food Feed">
        <title>The yellow mealworm (Tenebrio molitor) genome: a resource for the emerging insects as food and feed industry.</title>
        <authorList>
            <person name="Eriksson T."/>
            <person name="Andere A."/>
            <person name="Kelstrup H."/>
            <person name="Emery V."/>
            <person name="Picard C."/>
        </authorList>
    </citation>
    <scope>NUCLEOTIDE SEQUENCE</scope>
    <source>
        <strain evidence="1">Stoneville</strain>
        <tissue evidence="1">Whole head</tissue>
    </source>
</reference>
<keyword evidence="2" id="KW-1185">Reference proteome</keyword>
<name>A0A8J6HV33_TENMO</name>
<protein>
    <submittedName>
        <fullName evidence="1">Uncharacterized protein</fullName>
    </submittedName>
</protein>
<comment type="caution">
    <text evidence="1">The sequence shown here is derived from an EMBL/GenBank/DDBJ whole genome shotgun (WGS) entry which is preliminary data.</text>
</comment>
<gene>
    <name evidence="1" type="ORF">GEV33_001949</name>
</gene>
<accession>A0A8J6HV33</accession>
<reference evidence="1" key="2">
    <citation type="submission" date="2021-08" db="EMBL/GenBank/DDBJ databases">
        <authorList>
            <person name="Eriksson T."/>
        </authorList>
    </citation>
    <scope>NUCLEOTIDE SEQUENCE</scope>
    <source>
        <strain evidence="1">Stoneville</strain>
        <tissue evidence="1">Whole head</tissue>
    </source>
</reference>
<evidence type="ECO:0000313" key="2">
    <source>
        <dbReference type="Proteomes" id="UP000719412"/>
    </source>
</evidence>
<proteinExistence type="predicted"/>
<organism evidence="1 2">
    <name type="scientific">Tenebrio molitor</name>
    <name type="common">Yellow mealworm beetle</name>
    <dbReference type="NCBI Taxonomy" id="7067"/>
    <lineage>
        <taxon>Eukaryota</taxon>
        <taxon>Metazoa</taxon>
        <taxon>Ecdysozoa</taxon>
        <taxon>Arthropoda</taxon>
        <taxon>Hexapoda</taxon>
        <taxon>Insecta</taxon>
        <taxon>Pterygota</taxon>
        <taxon>Neoptera</taxon>
        <taxon>Endopterygota</taxon>
        <taxon>Coleoptera</taxon>
        <taxon>Polyphaga</taxon>
        <taxon>Cucujiformia</taxon>
        <taxon>Tenebrionidae</taxon>
        <taxon>Tenebrio</taxon>
    </lineage>
</organism>
<sequence>MVCFARGQEGQVRAEEKYAQRRGAGRMRMQCLVNTAWASWGAPAAVRNHENVPSYTNKCHSSTPQVSNQDSHN</sequence>
<dbReference type="AlphaFoldDB" id="A0A8J6HV33"/>
<evidence type="ECO:0000313" key="1">
    <source>
        <dbReference type="EMBL" id="KAH0820842.1"/>
    </source>
</evidence>
<dbReference type="EMBL" id="JABDTM020010619">
    <property type="protein sequence ID" value="KAH0820842.1"/>
    <property type="molecule type" value="Genomic_DNA"/>
</dbReference>